<evidence type="ECO:0000313" key="2">
    <source>
        <dbReference type="EMBL" id="SFR49199.1"/>
    </source>
</evidence>
<feature type="domain" description="CSD" evidence="1">
    <location>
        <begin position="117"/>
        <end position="182"/>
    </location>
</feature>
<dbReference type="GO" id="GO:0005829">
    <property type="term" value="C:cytosol"/>
    <property type="evidence" value="ECO:0007669"/>
    <property type="project" value="UniProtKB-ARBA"/>
</dbReference>
<evidence type="ECO:0000313" key="3">
    <source>
        <dbReference type="Proteomes" id="UP000199658"/>
    </source>
</evidence>
<dbReference type="AlphaFoldDB" id="A0A1I6H455"/>
<organism evidence="2 3">
    <name type="scientific">Litoreibacter janthinus</name>
    <dbReference type="NCBI Taxonomy" id="670154"/>
    <lineage>
        <taxon>Bacteria</taxon>
        <taxon>Pseudomonadati</taxon>
        <taxon>Pseudomonadota</taxon>
        <taxon>Alphaproteobacteria</taxon>
        <taxon>Rhodobacterales</taxon>
        <taxon>Roseobacteraceae</taxon>
        <taxon>Litoreibacter</taxon>
    </lineage>
</organism>
<dbReference type="EMBL" id="FOYO01000001">
    <property type="protein sequence ID" value="SFR49199.1"/>
    <property type="molecule type" value="Genomic_DNA"/>
</dbReference>
<dbReference type="PANTHER" id="PTHR11544">
    <property type="entry name" value="COLD SHOCK DOMAIN CONTAINING PROTEINS"/>
    <property type="match status" value="1"/>
</dbReference>
<keyword evidence="3" id="KW-1185">Reference proteome</keyword>
<dbReference type="CDD" id="cd04458">
    <property type="entry name" value="CSP_CDS"/>
    <property type="match status" value="2"/>
</dbReference>
<protein>
    <submittedName>
        <fullName evidence="2">Cold-shock DNA-binding protein family</fullName>
    </submittedName>
</protein>
<dbReference type="Proteomes" id="UP000199658">
    <property type="component" value="Unassembled WGS sequence"/>
</dbReference>
<dbReference type="STRING" id="670154.SAMN04488002_2484"/>
<dbReference type="Pfam" id="PF00313">
    <property type="entry name" value="CSD"/>
    <property type="match status" value="2"/>
</dbReference>
<evidence type="ECO:0000259" key="1">
    <source>
        <dbReference type="PROSITE" id="PS51857"/>
    </source>
</evidence>
<name>A0A1I6H455_9RHOB</name>
<feature type="domain" description="CSD" evidence="1">
    <location>
        <begin position="27"/>
        <end position="92"/>
    </location>
</feature>
<keyword evidence="2" id="KW-0238">DNA-binding</keyword>
<dbReference type="SMART" id="SM00357">
    <property type="entry name" value="CSP"/>
    <property type="match status" value="2"/>
</dbReference>
<dbReference type="Gene3D" id="2.40.50.140">
    <property type="entry name" value="Nucleic acid-binding proteins"/>
    <property type="match status" value="2"/>
</dbReference>
<dbReference type="InterPro" id="IPR002059">
    <property type="entry name" value="CSP_DNA-bd"/>
</dbReference>
<dbReference type="SUPFAM" id="SSF50249">
    <property type="entry name" value="Nucleic acid-binding proteins"/>
    <property type="match status" value="2"/>
</dbReference>
<dbReference type="PRINTS" id="PR00050">
    <property type="entry name" value="COLDSHOCK"/>
</dbReference>
<sequence>MGSLGGVAKFDAVWMTQNSEVADASKFVVGHVKWFDAVKGFGFVVAEEGGPDILLHANVLRNFGQGSVADGSQVELRVHETDRGLQAVEVLSLTPPVLDGSEAGPILAAEDLSDVEMIPARVKWFDKGKGFGFANAYGSSDDIFLHVEVLRRCGLADLLAGEAVCLRVVDGERGQMAAEVHSWDYAVSNS</sequence>
<dbReference type="InterPro" id="IPR050181">
    <property type="entry name" value="Cold_shock_domain"/>
</dbReference>
<dbReference type="InterPro" id="IPR011129">
    <property type="entry name" value="CSD"/>
</dbReference>
<proteinExistence type="predicted"/>
<reference evidence="3" key="1">
    <citation type="submission" date="2016-10" db="EMBL/GenBank/DDBJ databases">
        <authorList>
            <person name="Varghese N."/>
            <person name="Submissions S."/>
        </authorList>
    </citation>
    <scope>NUCLEOTIDE SEQUENCE [LARGE SCALE GENOMIC DNA]</scope>
    <source>
        <strain evidence="3">DSM 26921</strain>
    </source>
</reference>
<dbReference type="PROSITE" id="PS51857">
    <property type="entry name" value="CSD_2"/>
    <property type="match status" value="2"/>
</dbReference>
<dbReference type="InterPro" id="IPR012340">
    <property type="entry name" value="NA-bd_OB-fold"/>
</dbReference>
<gene>
    <name evidence="2" type="ORF">SAMN04488002_2484</name>
</gene>
<accession>A0A1I6H455</accession>
<dbReference type="GO" id="GO:0003677">
    <property type="term" value="F:DNA binding"/>
    <property type="evidence" value="ECO:0007669"/>
    <property type="project" value="UniProtKB-KW"/>
</dbReference>